<proteinExistence type="predicted"/>
<evidence type="ECO:0000313" key="4">
    <source>
        <dbReference type="Proteomes" id="UP000266183"/>
    </source>
</evidence>
<name>A0A385SVM6_9BACT</name>
<dbReference type="Proteomes" id="UP000266183">
    <property type="component" value="Chromosome"/>
</dbReference>
<dbReference type="Gene3D" id="3.20.20.140">
    <property type="entry name" value="Metal-dependent hydrolases"/>
    <property type="match status" value="1"/>
</dbReference>
<accession>A0A385SVM6</accession>
<dbReference type="InterPro" id="IPR032466">
    <property type="entry name" value="Metal_Hydrolase"/>
</dbReference>
<dbReference type="EMBL" id="CP032382">
    <property type="protein sequence ID" value="AYB34872.1"/>
    <property type="molecule type" value="Genomic_DNA"/>
</dbReference>
<dbReference type="PANTHER" id="PTHR21240">
    <property type="entry name" value="2-AMINO-3-CARBOXYLMUCONATE-6-SEMIALDEHYDE DECARBOXYLASE"/>
    <property type="match status" value="1"/>
</dbReference>
<evidence type="ECO:0000313" key="3">
    <source>
        <dbReference type="EMBL" id="AYB34872.1"/>
    </source>
</evidence>
<dbReference type="Pfam" id="PF04909">
    <property type="entry name" value="Amidohydro_2"/>
    <property type="match status" value="1"/>
</dbReference>
<evidence type="ECO:0000256" key="1">
    <source>
        <dbReference type="ARBA" id="ARBA00023239"/>
    </source>
</evidence>
<keyword evidence="1" id="KW-0456">Lyase</keyword>
<dbReference type="PANTHER" id="PTHR21240:SF28">
    <property type="entry name" value="ISO-OROTATE DECARBOXYLASE (EUROFUNG)"/>
    <property type="match status" value="1"/>
</dbReference>
<dbReference type="AlphaFoldDB" id="A0A385SVM6"/>
<dbReference type="GO" id="GO:0016787">
    <property type="term" value="F:hydrolase activity"/>
    <property type="evidence" value="ECO:0007669"/>
    <property type="project" value="UniProtKB-KW"/>
</dbReference>
<sequence>MLPDFFYEATNETEHPVGGLKPQKWTPETSLSFMDEAGIDVAILSTSTPGIQLSDQVAGRELARRCNELAASLIAQYPKRFGAFASVAMPNIHDAIEEVRYALDVLKLDGVVLFTNSLGVYLGDPTVRPLFDELQKRKAVVYVHPNPSPDPIAHSLGLADNLIDFPTDTTRTIAQLHYGGTFAATPDVKYIFSHAGGTIPYLAHRLSIVDEMKVMGDSSKTGTISESFKRIYWDTALAWSDPILHTLRQIAGISKVVYGTDFPYLRRDLAVKSKIQVAGSAELSDDERKQVLGGNALSLFPRLKSLYNQK</sequence>
<dbReference type="KEGG" id="chk:D4L85_31730"/>
<dbReference type="SUPFAM" id="SSF51556">
    <property type="entry name" value="Metallo-dependent hydrolases"/>
    <property type="match status" value="1"/>
</dbReference>
<gene>
    <name evidence="3" type="ORF">D4L85_31730</name>
</gene>
<reference evidence="4" key="1">
    <citation type="submission" date="2018-09" db="EMBL/GenBank/DDBJ databases">
        <title>Chryseolinea sp. KIS68-18 isolated from soil.</title>
        <authorList>
            <person name="Weon H.-Y."/>
            <person name="Kwon S.-W."/>
            <person name="Lee S.A."/>
        </authorList>
    </citation>
    <scope>NUCLEOTIDE SEQUENCE [LARGE SCALE GENOMIC DNA]</scope>
    <source>
        <strain evidence="4">KIS68-18</strain>
    </source>
</reference>
<keyword evidence="4" id="KW-1185">Reference proteome</keyword>
<feature type="domain" description="Amidohydrolase-related" evidence="2">
    <location>
        <begin position="21"/>
        <end position="301"/>
    </location>
</feature>
<dbReference type="GO" id="GO:0016831">
    <property type="term" value="F:carboxy-lyase activity"/>
    <property type="evidence" value="ECO:0007669"/>
    <property type="project" value="InterPro"/>
</dbReference>
<dbReference type="InterPro" id="IPR006680">
    <property type="entry name" value="Amidohydro-rel"/>
</dbReference>
<evidence type="ECO:0000259" key="2">
    <source>
        <dbReference type="Pfam" id="PF04909"/>
    </source>
</evidence>
<dbReference type="InterPro" id="IPR032465">
    <property type="entry name" value="ACMSD"/>
</dbReference>
<dbReference type="GO" id="GO:0005737">
    <property type="term" value="C:cytoplasm"/>
    <property type="evidence" value="ECO:0007669"/>
    <property type="project" value="TreeGrafter"/>
</dbReference>
<keyword evidence="3" id="KW-0378">Hydrolase</keyword>
<protein>
    <submittedName>
        <fullName evidence="3">Amidohydrolase</fullName>
    </submittedName>
</protein>
<organism evidence="3 4">
    <name type="scientific">Chryseolinea soli</name>
    <dbReference type="NCBI Taxonomy" id="2321403"/>
    <lineage>
        <taxon>Bacteria</taxon>
        <taxon>Pseudomonadati</taxon>
        <taxon>Bacteroidota</taxon>
        <taxon>Cytophagia</taxon>
        <taxon>Cytophagales</taxon>
        <taxon>Fulvivirgaceae</taxon>
        <taxon>Chryseolinea</taxon>
    </lineage>
</organism>
<dbReference type="GO" id="GO:0019748">
    <property type="term" value="P:secondary metabolic process"/>
    <property type="evidence" value="ECO:0007669"/>
    <property type="project" value="TreeGrafter"/>
</dbReference>